<dbReference type="AlphaFoldDB" id="A0A142JNE6"/>
<dbReference type="InterPro" id="IPR036768">
    <property type="entry name" value="PolIII_chi_sf"/>
</dbReference>
<accession>A0A142JNE6</accession>
<dbReference type="EMBL" id="CP014844">
    <property type="protein sequence ID" value="AMR79608.1"/>
    <property type="molecule type" value="Genomic_DNA"/>
</dbReference>
<sequence length="144" mass="15727">MTRIDFHSNVPDVLGYVCRLVRKAYGAGQKVVIHGAPAQLADLDARLWTFSALDFLPHCGLESPNAAVTPILLAATTEGVPHHQLLINLADQAPAQFASFERLIEVVGAGDAAREAGRQRYRFYRERGYPLTHHDIGQPKGDAA</sequence>
<dbReference type="KEGG" id="cnan:A2G96_18680"/>
<dbReference type="GeneID" id="34309640"/>
<dbReference type="Gene3D" id="3.40.50.10110">
    <property type="entry name" value="DNA polymerase III subunit chi"/>
    <property type="match status" value="1"/>
</dbReference>
<keyword evidence="2" id="KW-1185">Reference proteome</keyword>
<dbReference type="SUPFAM" id="SSF102400">
    <property type="entry name" value="DNA polymerase III chi subunit"/>
    <property type="match status" value="1"/>
</dbReference>
<evidence type="ECO:0000313" key="1">
    <source>
        <dbReference type="EMBL" id="AMR79608.1"/>
    </source>
</evidence>
<gene>
    <name evidence="1" type="ORF">A2G96_18680</name>
</gene>
<dbReference type="GO" id="GO:0003887">
    <property type="term" value="F:DNA-directed DNA polymerase activity"/>
    <property type="evidence" value="ECO:0007669"/>
    <property type="project" value="InterPro"/>
</dbReference>
<dbReference type="RefSeq" id="WP_010814936.1">
    <property type="nucleotide sequence ID" value="NZ_CP014844.1"/>
</dbReference>
<proteinExistence type="predicted"/>
<dbReference type="PANTHER" id="PTHR38767:SF1">
    <property type="entry name" value="DNA POLYMERASE III SUBUNIT CHI"/>
    <property type="match status" value="1"/>
</dbReference>
<reference evidence="1 2" key="1">
    <citation type="submission" date="2016-03" db="EMBL/GenBank/DDBJ databases">
        <title>Complete genome sequence of a novel chlorpyrifos degrading bacterium, Cupriavidus nantongensis sp. X1.</title>
        <authorList>
            <person name="Fang L."/>
        </authorList>
    </citation>
    <scope>NUCLEOTIDE SEQUENCE [LARGE SCALE GENOMIC DNA]</scope>
    <source>
        <strain evidence="1 2">X1</strain>
    </source>
</reference>
<dbReference type="GO" id="GO:0032298">
    <property type="term" value="P:positive regulation of DNA-templated DNA replication initiation"/>
    <property type="evidence" value="ECO:0007669"/>
    <property type="project" value="TreeGrafter"/>
</dbReference>
<protein>
    <submittedName>
        <fullName evidence="1">DNA polymerase III subunit chi</fullName>
    </submittedName>
</protein>
<dbReference type="GO" id="GO:0006260">
    <property type="term" value="P:DNA replication"/>
    <property type="evidence" value="ECO:0007669"/>
    <property type="project" value="InterPro"/>
</dbReference>
<dbReference type="STRING" id="1796606.A2G96_18680"/>
<dbReference type="OrthoDB" id="5297568at2"/>
<dbReference type="Pfam" id="PF04364">
    <property type="entry name" value="DNA_pol3_chi"/>
    <property type="match status" value="1"/>
</dbReference>
<dbReference type="NCBIfam" id="NF004348">
    <property type="entry name" value="PRK05728.1-5"/>
    <property type="match status" value="1"/>
</dbReference>
<organism evidence="1 2">
    <name type="scientific">Cupriavidus nantongensis</name>
    <dbReference type="NCBI Taxonomy" id="1796606"/>
    <lineage>
        <taxon>Bacteria</taxon>
        <taxon>Pseudomonadati</taxon>
        <taxon>Pseudomonadota</taxon>
        <taxon>Betaproteobacteria</taxon>
        <taxon>Burkholderiales</taxon>
        <taxon>Burkholderiaceae</taxon>
        <taxon>Cupriavidus</taxon>
    </lineage>
</organism>
<evidence type="ECO:0000313" key="2">
    <source>
        <dbReference type="Proteomes" id="UP000075238"/>
    </source>
</evidence>
<dbReference type="Proteomes" id="UP000075238">
    <property type="component" value="Chromosome 1"/>
</dbReference>
<dbReference type="InterPro" id="IPR007459">
    <property type="entry name" value="DNA_pol3_chi"/>
</dbReference>
<dbReference type="GO" id="GO:0003677">
    <property type="term" value="F:DNA binding"/>
    <property type="evidence" value="ECO:0007669"/>
    <property type="project" value="InterPro"/>
</dbReference>
<name>A0A142JNE6_9BURK</name>
<dbReference type="PANTHER" id="PTHR38767">
    <property type="entry name" value="DNA POLYMERASE III SUBUNIT CHI"/>
    <property type="match status" value="1"/>
</dbReference>